<feature type="compositionally biased region" description="Low complexity" evidence="2">
    <location>
        <begin position="151"/>
        <end position="162"/>
    </location>
</feature>
<feature type="region of interest" description="Disordered" evidence="2">
    <location>
        <begin position="144"/>
        <end position="197"/>
    </location>
</feature>
<feature type="domain" description="Erythromycin biosynthesis protein CIII-like N-terminal" evidence="3">
    <location>
        <begin position="76"/>
        <end position="127"/>
    </location>
</feature>
<dbReference type="SUPFAM" id="SSF53756">
    <property type="entry name" value="UDP-Glycosyltransferase/glycogen phosphorylase"/>
    <property type="match status" value="1"/>
</dbReference>
<dbReference type="InterPro" id="IPR048284">
    <property type="entry name" value="EryCIII-like_N"/>
</dbReference>
<reference evidence="5" key="1">
    <citation type="journal article" date="2019" name="Int. J. Syst. Evol. Microbiol.">
        <title>The Global Catalogue of Microorganisms (GCM) 10K type strain sequencing project: providing services to taxonomists for standard genome sequencing and annotation.</title>
        <authorList>
            <consortium name="The Broad Institute Genomics Platform"/>
            <consortium name="The Broad Institute Genome Sequencing Center for Infectious Disease"/>
            <person name="Wu L."/>
            <person name="Ma J."/>
        </authorList>
    </citation>
    <scope>NUCLEOTIDE SEQUENCE [LARGE SCALE GENOMIC DNA]</scope>
    <source>
        <strain evidence="5">JCM 17695</strain>
    </source>
</reference>
<accession>A0ABW2TJW6</accession>
<gene>
    <name evidence="4" type="ORF">ACFQV2_11165</name>
</gene>
<evidence type="ECO:0000313" key="4">
    <source>
        <dbReference type="EMBL" id="MFC7614030.1"/>
    </source>
</evidence>
<proteinExistence type="predicted"/>
<dbReference type="Gene3D" id="3.40.50.2000">
    <property type="entry name" value="Glycogen Phosphorylase B"/>
    <property type="match status" value="1"/>
</dbReference>
<name>A0ABW2TJW6_9PSEU</name>
<feature type="compositionally biased region" description="Basic residues" evidence="2">
    <location>
        <begin position="163"/>
        <end position="172"/>
    </location>
</feature>
<dbReference type="EMBL" id="JBHTEY010000004">
    <property type="protein sequence ID" value="MFC7614030.1"/>
    <property type="molecule type" value="Genomic_DNA"/>
</dbReference>
<keyword evidence="1" id="KW-0808">Transferase</keyword>
<dbReference type="Pfam" id="PF21036">
    <property type="entry name" value="EryCIII-like_N"/>
    <property type="match status" value="1"/>
</dbReference>
<evidence type="ECO:0000259" key="3">
    <source>
        <dbReference type="Pfam" id="PF21036"/>
    </source>
</evidence>
<comment type="caution">
    <text evidence="4">The sequence shown here is derived from an EMBL/GenBank/DDBJ whole genome shotgun (WGS) entry which is preliminary data.</text>
</comment>
<keyword evidence="5" id="KW-1185">Reference proteome</keyword>
<sequence>MRVLVTACPAASHFHPLVPFARAARAAGHEVLVAIGGGFARRAADSGLTVHAVGGQVDLLSAAPLGGGGRSGWARMVALAERTADDLLALARWWRPDVVVRTPPEFAGPLVAEVLGVPVVEHSFGLVMPRERLIAAERRSRSCTRGTASARACPTPTRSSTSARHRSARRRCAPGSRCGARRTTATAPRPRHRSTCA</sequence>
<evidence type="ECO:0000256" key="2">
    <source>
        <dbReference type="SAM" id="MobiDB-lite"/>
    </source>
</evidence>
<evidence type="ECO:0000313" key="5">
    <source>
        <dbReference type="Proteomes" id="UP001596512"/>
    </source>
</evidence>
<dbReference type="Proteomes" id="UP001596512">
    <property type="component" value="Unassembled WGS sequence"/>
</dbReference>
<organism evidence="4 5">
    <name type="scientific">Actinokineospora soli</name>
    <dbReference type="NCBI Taxonomy" id="1048753"/>
    <lineage>
        <taxon>Bacteria</taxon>
        <taxon>Bacillati</taxon>
        <taxon>Actinomycetota</taxon>
        <taxon>Actinomycetes</taxon>
        <taxon>Pseudonocardiales</taxon>
        <taxon>Pseudonocardiaceae</taxon>
        <taxon>Actinokineospora</taxon>
    </lineage>
</organism>
<evidence type="ECO:0000256" key="1">
    <source>
        <dbReference type="ARBA" id="ARBA00022679"/>
    </source>
</evidence>
<protein>
    <recommendedName>
        <fullName evidence="3">Erythromycin biosynthesis protein CIII-like N-terminal domain-containing protein</fullName>
    </recommendedName>
</protein>